<keyword evidence="2" id="KW-1185">Reference proteome</keyword>
<reference evidence="1 2" key="1">
    <citation type="submission" date="2018-06" db="EMBL/GenBank/DDBJ databases">
        <title>The Genome of Cuscuta australis (Dodder) Provides Insight into the Evolution of Plant Parasitism.</title>
        <authorList>
            <person name="Liu H."/>
        </authorList>
    </citation>
    <scope>NUCLEOTIDE SEQUENCE [LARGE SCALE GENOMIC DNA]</scope>
    <source>
        <strain evidence="2">cv. Yunnan</strain>
        <tissue evidence="1">Vines</tissue>
    </source>
</reference>
<dbReference type="EMBL" id="NQVE01000159">
    <property type="protein sequence ID" value="RAL43264.1"/>
    <property type="molecule type" value="Genomic_DNA"/>
</dbReference>
<dbReference type="PANTHER" id="PTHR31286:SF165">
    <property type="entry name" value="DUF4283 DOMAIN-CONTAINING PROTEIN"/>
    <property type="match status" value="1"/>
</dbReference>
<dbReference type="PANTHER" id="PTHR31286">
    <property type="entry name" value="GLYCINE-RICH CELL WALL STRUCTURAL PROTEIN 1.8-LIKE"/>
    <property type="match status" value="1"/>
</dbReference>
<evidence type="ECO:0000313" key="1">
    <source>
        <dbReference type="EMBL" id="RAL43264.1"/>
    </source>
</evidence>
<accession>A0A328DCM1</accession>
<sequence length="109" mass="12571">MVAREEDKHGRCMGYYSNMDQVFPDLDMKYWSISGLSKIGSLVGRPIRTDKAAASKSRIGFARILVELDVKHARFPRGKENVYIVKKNLARHWQHYILITMCPLLVEFG</sequence>
<gene>
    <name evidence="1" type="ORF">DM860_015154</name>
</gene>
<dbReference type="Proteomes" id="UP000249390">
    <property type="component" value="Unassembled WGS sequence"/>
</dbReference>
<name>A0A328DCM1_9ASTE</name>
<organism evidence="1 2">
    <name type="scientific">Cuscuta australis</name>
    <dbReference type="NCBI Taxonomy" id="267555"/>
    <lineage>
        <taxon>Eukaryota</taxon>
        <taxon>Viridiplantae</taxon>
        <taxon>Streptophyta</taxon>
        <taxon>Embryophyta</taxon>
        <taxon>Tracheophyta</taxon>
        <taxon>Spermatophyta</taxon>
        <taxon>Magnoliopsida</taxon>
        <taxon>eudicotyledons</taxon>
        <taxon>Gunneridae</taxon>
        <taxon>Pentapetalae</taxon>
        <taxon>asterids</taxon>
        <taxon>lamiids</taxon>
        <taxon>Solanales</taxon>
        <taxon>Convolvulaceae</taxon>
        <taxon>Cuscuteae</taxon>
        <taxon>Cuscuta</taxon>
        <taxon>Cuscuta subgen. Grammica</taxon>
        <taxon>Cuscuta sect. Cleistogrammica</taxon>
    </lineage>
</organism>
<dbReference type="InterPro" id="IPR040256">
    <property type="entry name" value="At4g02000-like"/>
</dbReference>
<proteinExistence type="predicted"/>
<protein>
    <submittedName>
        <fullName evidence="1">Uncharacterized protein</fullName>
    </submittedName>
</protein>
<comment type="caution">
    <text evidence="1">The sequence shown here is derived from an EMBL/GenBank/DDBJ whole genome shotgun (WGS) entry which is preliminary data.</text>
</comment>
<evidence type="ECO:0000313" key="2">
    <source>
        <dbReference type="Proteomes" id="UP000249390"/>
    </source>
</evidence>
<dbReference type="AlphaFoldDB" id="A0A328DCM1"/>